<name>A0A9J6AEN1_SOLCO</name>
<gene>
    <name evidence="1" type="ORF">H5410_007633</name>
</gene>
<dbReference type="OrthoDB" id="1807760at2759"/>
<proteinExistence type="predicted"/>
<evidence type="ECO:0000313" key="2">
    <source>
        <dbReference type="Proteomes" id="UP000824120"/>
    </source>
</evidence>
<comment type="caution">
    <text evidence="1">The sequence shown here is derived from an EMBL/GenBank/DDBJ whole genome shotgun (WGS) entry which is preliminary data.</text>
</comment>
<reference evidence="1 2" key="1">
    <citation type="submission" date="2020-09" db="EMBL/GenBank/DDBJ databases">
        <title>De no assembly of potato wild relative species, Solanum commersonii.</title>
        <authorList>
            <person name="Cho K."/>
        </authorList>
    </citation>
    <scope>NUCLEOTIDE SEQUENCE [LARGE SCALE GENOMIC DNA]</scope>
    <source>
        <strain evidence="1">LZ3.2</strain>
        <tissue evidence="1">Leaf</tissue>
    </source>
</reference>
<evidence type="ECO:0000313" key="1">
    <source>
        <dbReference type="EMBL" id="KAG5622415.1"/>
    </source>
</evidence>
<dbReference type="AlphaFoldDB" id="A0A9J6AEN1"/>
<dbReference type="EMBL" id="JACXVP010000002">
    <property type="protein sequence ID" value="KAG5622415.1"/>
    <property type="molecule type" value="Genomic_DNA"/>
</dbReference>
<organism evidence="1 2">
    <name type="scientific">Solanum commersonii</name>
    <name type="common">Commerson's wild potato</name>
    <name type="synonym">Commerson's nightshade</name>
    <dbReference type="NCBI Taxonomy" id="4109"/>
    <lineage>
        <taxon>Eukaryota</taxon>
        <taxon>Viridiplantae</taxon>
        <taxon>Streptophyta</taxon>
        <taxon>Embryophyta</taxon>
        <taxon>Tracheophyta</taxon>
        <taxon>Spermatophyta</taxon>
        <taxon>Magnoliopsida</taxon>
        <taxon>eudicotyledons</taxon>
        <taxon>Gunneridae</taxon>
        <taxon>Pentapetalae</taxon>
        <taxon>asterids</taxon>
        <taxon>lamiids</taxon>
        <taxon>Solanales</taxon>
        <taxon>Solanaceae</taxon>
        <taxon>Solanoideae</taxon>
        <taxon>Solaneae</taxon>
        <taxon>Solanum</taxon>
    </lineage>
</organism>
<accession>A0A9J6AEN1</accession>
<sequence length="174" mass="20708">MEPSTSHTNNYQESNKIFKWESFGDASKPLKLNITSGRIIHNDLINWRRHYRLLSFHSLELLDSLLVNISTYFSVITYRFAEHLELVLNFFCLLDPHVACVLHKPHFDHINNREDPQWEFEFFDLCSSRIPLRSHQQEGGVPLGVRILRNKMTILLHQEANPRYLAWLDWIKEH</sequence>
<keyword evidence="2" id="KW-1185">Reference proteome</keyword>
<protein>
    <submittedName>
        <fullName evidence="1">Uncharacterized protein</fullName>
    </submittedName>
</protein>
<dbReference type="Proteomes" id="UP000824120">
    <property type="component" value="Chromosome 2"/>
</dbReference>